<comment type="caution">
    <text evidence="30">The sequence shown here is derived from an EMBL/GenBank/DDBJ whole genome shotgun (WGS) entry which is preliminary data.</text>
</comment>
<dbReference type="InterPro" id="IPR036393">
    <property type="entry name" value="AceGlu_kinase-like_sf"/>
</dbReference>
<feature type="domain" description="ACT" evidence="29">
    <location>
        <begin position="401"/>
        <end position="473"/>
    </location>
</feature>
<evidence type="ECO:0000256" key="17">
    <source>
        <dbReference type="ARBA" id="ARBA00022857"/>
    </source>
</evidence>
<evidence type="ECO:0000256" key="8">
    <source>
        <dbReference type="ARBA" id="ARBA00010046"/>
    </source>
</evidence>
<evidence type="ECO:0000256" key="21">
    <source>
        <dbReference type="ARBA" id="ARBA00023154"/>
    </source>
</evidence>
<comment type="pathway">
    <text evidence="5 28">Amino-acid biosynthesis; L-methionine biosynthesis via de novo pathway; L-homoserine from L-aspartate: step 3/3.</text>
</comment>
<comment type="cofactor">
    <cofactor evidence="1">
        <name>a metal cation</name>
        <dbReference type="ChEBI" id="CHEBI:25213"/>
    </cofactor>
</comment>
<gene>
    <name evidence="30" type="primary">thrA</name>
    <name evidence="30" type="ORF">F0238_19065</name>
</gene>
<dbReference type="PROSITE" id="PS00324">
    <property type="entry name" value="ASPARTOKINASE"/>
    <property type="match status" value="1"/>
</dbReference>
<dbReference type="AlphaFoldDB" id="A0AAP6ZQR8"/>
<dbReference type="InterPro" id="IPR005106">
    <property type="entry name" value="Asp/hSer_DH_NAD-bd"/>
</dbReference>
<dbReference type="PIRSF" id="PIRSF000727">
    <property type="entry name" value="ThrA"/>
    <property type="match status" value="1"/>
</dbReference>
<dbReference type="FunFam" id="3.30.360.10:FF:000006">
    <property type="entry name" value="Bifunctional aspartokinase/homoserine dehydrogenase"/>
    <property type="match status" value="1"/>
</dbReference>
<dbReference type="PROSITE" id="PS01042">
    <property type="entry name" value="HOMOSER_DHGENASE"/>
    <property type="match status" value="1"/>
</dbReference>
<keyword evidence="23" id="KW-0511">Multifunctional enzyme</keyword>
<keyword evidence="17 28" id="KW-0521">NADP</keyword>
<comment type="pathway">
    <text evidence="2 28">Amino-acid biosynthesis; L-lysine biosynthesis via DAP pathway; (S)-tetrahydrodipicolinate from L-aspartate: step 1/4.</text>
</comment>
<sequence>MRVLKFGGSSLADADRFLRAADIIANNAQQEEVAVVLSAPGKTTNKLVAVIDGALKNGEAELQIAELEDSFRDLYQDIKQVLPNIDGSGYDNQVKTSLTQLRQFVHGINLLGMCPDNVNARIISKGERVSIQLMKAVLEAKGQPASLIDPVKYLYANGEHLEAMVDVEVSTQNFRQNPLPKGHVNIMPGFTAGNEEGELVTLGRNGSDYSAAVLAACLRADCCEIWTDVDGVYNCDPRLVDDARLLKSLSYQEAMELSYFGASVLHPKTIAPIAQFHIPCLIKNSFNPQGAGTLIGQDTGEDKLSIKGITTLSDLTMVNVSGPGMKGMVGMASRVFGAMSSAGVSIVLITQSSSEYSISFCIEAEDKAIAQQALSDSFELELKDGLLEPVEFMDDVAIVTLVGDGMRTSRGVASQFFSSLAEVNVNIVAIAQGSSERAISAVIPEDKISEAIKACHENLFNSKHFLDVFVVGVGGVGGELVDQIQRQQAKLAEKGIILRVCGLANSKGLLLDSEGLPLEHWRDRMNDATEEFSLARLISLVQRNHIINPVLVDCTSSESIANQYADFLAAGFHVVTPNKKANTASMAYYHQLRDIARSSRRKLMYETTVGAGLPVIENLQNLISAGDELERFSGILSGSLSYIFGKLDEGMTLSQATNIAKDNGFTEPDPRDDLSGMDVARKLLILAREAGMNLELEDVIVDQALPPGFDDSGSVDEFMARLPEADAYFQELSAKAAEDGKVLRYVGEINEGQCRVSIAAVDENDPMFKIKDGENALAFYSRYYQPIPLVLRGYGAGTEVTAAGVFSDVMRTLGWKLGV</sequence>
<dbReference type="InterPro" id="IPR042199">
    <property type="entry name" value="AsparK_Bifunc_asparK/hSer_DH"/>
</dbReference>
<dbReference type="GO" id="GO:0050661">
    <property type="term" value="F:NADP binding"/>
    <property type="evidence" value="ECO:0007669"/>
    <property type="project" value="UniProtKB-UniRule"/>
</dbReference>
<dbReference type="Gene3D" id="3.40.50.720">
    <property type="entry name" value="NAD(P)-binding Rossmann-like Domain"/>
    <property type="match status" value="1"/>
</dbReference>
<dbReference type="GO" id="GO:0009090">
    <property type="term" value="P:homoserine biosynthetic process"/>
    <property type="evidence" value="ECO:0007669"/>
    <property type="project" value="UniProtKB-ARBA"/>
</dbReference>
<dbReference type="Pfam" id="PF00742">
    <property type="entry name" value="Homoserine_dh"/>
    <property type="match status" value="1"/>
</dbReference>
<dbReference type="EC" id="2.7.2.4" evidence="28"/>
<dbReference type="SUPFAM" id="SSF51735">
    <property type="entry name" value="NAD(P)-binding Rossmann-fold domains"/>
    <property type="match status" value="1"/>
</dbReference>
<comment type="similarity">
    <text evidence="8 28">In the N-terminal section; belongs to the aspartokinase family.</text>
</comment>
<dbReference type="Proteomes" id="UP000576645">
    <property type="component" value="Unassembled WGS sequence"/>
</dbReference>
<dbReference type="InterPro" id="IPR036291">
    <property type="entry name" value="NAD(P)-bd_dom_sf"/>
</dbReference>
<evidence type="ECO:0000259" key="29">
    <source>
        <dbReference type="PROSITE" id="PS51671"/>
    </source>
</evidence>
<evidence type="ECO:0000256" key="16">
    <source>
        <dbReference type="ARBA" id="ARBA00022840"/>
    </source>
</evidence>
<evidence type="ECO:0000256" key="4">
    <source>
        <dbReference type="ARBA" id="ARBA00005056"/>
    </source>
</evidence>
<dbReference type="PANTHER" id="PTHR43070">
    <property type="match status" value="1"/>
</dbReference>
<dbReference type="CDD" id="cd04922">
    <property type="entry name" value="ACT_AKi-HSDH-ThrA_2"/>
    <property type="match status" value="1"/>
</dbReference>
<evidence type="ECO:0000256" key="18">
    <source>
        <dbReference type="ARBA" id="ARBA00023002"/>
    </source>
</evidence>
<dbReference type="InterPro" id="IPR002912">
    <property type="entry name" value="ACT_dom"/>
</dbReference>
<keyword evidence="16 28" id="KW-0067">ATP-binding</keyword>
<dbReference type="InterPro" id="IPR054352">
    <property type="entry name" value="ACT_Aspartokinase"/>
</dbReference>
<dbReference type="GO" id="GO:0009088">
    <property type="term" value="P:threonine biosynthetic process"/>
    <property type="evidence" value="ECO:0007669"/>
    <property type="project" value="UniProtKB-UniRule"/>
</dbReference>
<keyword evidence="10 28" id="KW-0028">Amino-acid biosynthesis</keyword>
<evidence type="ECO:0000313" key="30">
    <source>
        <dbReference type="EMBL" id="NOJ24831.1"/>
    </source>
</evidence>
<evidence type="ECO:0000313" key="31">
    <source>
        <dbReference type="Proteomes" id="UP000576645"/>
    </source>
</evidence>
<dbReference type="InterPro" id="IPR041743">
    <property type="entry name" value="AK-HSDH_N"/>
</dbReference>
<dbReference type="EMBL" id="VTXP01000011">
    <property type="protein sequence ID" value="NOJ24831.1"/>
    <property type="molecule type" value="Genomic_DNA"/>
</dbReference>
<dbReference type="PANTHER" id="PTHR43070:SF3">
    <property type="entry name" value="HOMOSERINE DEHYDROGENASE"/>
    <property type="match status" value="1"/>
</dbReference>
<comment type="subunit">
    <text evidence="9 28">Homotetramer.</text>
</comment>
<dbReference type="NCBIfam" id="NF006959">
    <property type="entry name" value="PRK09436.1"/>
    <property type="match status" value="1"/>
</dbReference>
<dbReference type="Gene3D" id="3.40.1160.10">
    <property type="entry name" value="Acetylglutamate kinase-like"/>
    <property type="match status" value="1"/>
</dbReference>
<keyword evidence="22" id="KW-0486">Methionine biosynthesis</keyword>
<dbReference type="InterPro" id="IPR049638">
    <property type="entry name" value="AK-HD"/>
</dbReference>
<evidence type="ECO:0000256" key="14">
    <source>
        <dbReference type="ARBA" id="ARBA00022741"/>
    </source>
</evidence>
<evidence type="ECO:0000256" key="10">
    <source>
        <dbReference type="ARBA" id="ARBA00022605"/>
    </source>
</evidence>
<dbReference type="Pfam" id="PF22468">
    <property type="entry name" value="ACT_9"/>
    <property type="match status" value="2"/>
</dbReference>
<dbReference type="FunFam" id="3.40.1160.10:FF:000016">
    <property type="entry name" value="Bifunctional aspartokinase/homoserine dehydrogenase"/>
    <property type="match status" value="1"/>
</dbReference>
<keyword evidence="13" id="KW-0479">Metal-binding</keyword>
<dbReference type="CDD" id="cd04921">
    <property type="entry name" value="ACT_AKi-HSDH-ThrA-like_1"/>
    <property type="match status" value="1"/>
</dbReference>
<keyword evidence="18 28" id="KW-0560">Oxidoreductase</keyword>
<reference evidence="30 31" key="1">
    <citation type="submission" date="2019-09" db="EMBL/GenBank/DDBJ databases">
        <title>Draft genome sequencing and comparative genomics of hatchery-associated Vibrios.</title>
        <authorList>
            <person name="Kehlet-Delgado H."/>
            <person name="Mueller R.S."/>
        </authorList>
    </citation>
    <scope>NUCLEOTIDE SEQUENCE [LARGE SCALE GENOMIC DNA]</scope>
    <source>
        <strain evidence="30 31">09-121-3</strain>
    </source>
</reference>
<dbReference type="InterPro" id="IPR018042">
    <property type="entry name" value="Aspartate_kinase_CS"/>
</dbReference>
<name>A0AAP6ZQR8_9VIBR</name>
<comment type="pathway">
    <text evidence="3 28">Amino-acid biosynthesis; L-methionine biosynthesis via de novo pathway; L-homoserine from L-aspartate: step 1/3.</text>
</comment>
<evidence type="ECO:0000256" key="23">
    <source>
        <dbReference type="ARBA" id="ARBA00023268"/>
    </source>
</evidence>
<keyword evidence="15 28" id="KW-0418">Kinase</keyword>
<dbReference type="EC" id="1.1.1.3" evidence="28"/>
<dbReference type="CDD" id="cd04257">
    <property type="entry name" value="AAK_AK-HSDH"/>
    <property type="match status" value="1"/>
</dbReference>
<evidence type="ECO:0000256" key="11">
    <source>
        <dbReference type="ARBA" id="ARBA00022679"/>
    </source>
</evidence>
<dbReference type="InterPro" id="IPR045865">
    <property type="entry name" value="ACT-like_dom_sf"/>
</dbReference>
<evidence type="ECO:0000256" key="26">
    <source>
        <dbReference type="ARBA" id="ARBA00048841"/>
    </source>
</evidence>
<evidence type="ECO:0000256" key="12">
    <source>
        <dbReference type="ARBA" id="ARBA00022697"/>
    </source>
</evidence>
<evidence type="ECO:0000256" key="13">
    <source>
        <dbReference type="ARBA" id="ARBA00022723"/>
    </source>
</evidence>
<dbReference type="InterPro" id="IPR001048">
    <property type="entry name" value="Asp/Glu/Uridylate_kinase"/>
</dbReference>
<dbReference type="Gene3D" id="1.20.120.1320">
    <property type="entry name" value="Aspartokinase, catalytic domain"/>
    <property type="match status" value="1"/>
</dbReference>
<evidence type="ECO:0000256" key="6">
    <source>
        <dbReference type="ARBA" id="ARBA00005139"/>
    </source>
</evidence>
<evidence type="ECO:0000256" key="22">
    <source>
        <dbReference type="ARBA" id="ARBA00023167"/>
    </source>
</evidence>
<protein>
    <recommendedName>
        <fullName evidence="28">Bifunctional aspartokinase/homoserine dehydrogenase</fullName>
    </recommendedName>
    <domain>
        <recommendedName>
            <fullName evidence="28">Aspartokinase</fullName>
            <ecNumber evidence="28">2.7.2.4</ecNumber>
        </recommendedName>
    </domain>
    <domain>
        <recommendedName>
            <fullName evidence="28">Homoserine dehydrogenase</fullName>
            <ecNumber evidence="28">1.1.1.3</ecNumber>
        </recommendedName>
    </domain>
</protein>
<comment type="catalytic activity">
    <reaction evidence="27">
        <text>L-homoserine + NAD(+) = L-aspartate 4-semialdehyde + NADH + H(+)</text>
        <dbReference type="Rhea" id="RHEA:15757"/>
        <dbReference type="ChEBI" id="CHEBI:15378"/>
        <dbReference type="ChEBI" id="CHEBI:57476"/>
        <dbReference type="ChEBI" id="CHEBI:57540"/>
        <dbReference type="ChEBI" id="CHEBI:57945"/>
        <dbReference type="ChEBI" id="CHEBI:537519"/>
        <dbReference type="EC" id="1.1.1.3"/>
    </reaction>
    <physiologicalReaction direction="right-to-left" evidence="27">
        <dbReference type="Rhea" id="RHEA:15759"/>
    </physiologicalReaction>
</comment>
<dbReference type="NCBIfam" id="NF007003">
    <property type="entry name" value="PRK09466.1"/>
    <property type="match status" value="1"/>
</dbReference>
<dbReference type="InterPro" id="IPR001342">
    <property type="entry name" value="HDH_cat"/>
</dbReference>
<comment type="pathway">
    <text evidence="6 28">Amino-acid biosynthesis; L-threonine biosynthesis; L-threonine from L-aspartate: step 1/5.</text>
</comment>
<dbReference type="SUPFAM" id="SSF55347">
    <property type="entry name" value="Glyceraldehyde-3-phosphate dehydrogenase-like, C-terminal domain"/>
    <property type="match status" value="1"/>
</dbReference>
<comment type="pathway">
    <text evidence="4 28">Amino-acid biosynthesis; L-threonine biosynthesis; L-threonine from L-aspartate: step 3/5.</text>
</comment>
<dbReference type="GO" id="GO:0009089">
    <property type="term" value="P:lysine biosynthetic process via diaminopimelate"/>
    <property type="evidence" value="ECO:0007669"/>
    <property type="project" value="UniProtKB-UniRule"/>
</dbReference>
<feature type="domain" description="ACT" evidence="29">
    <location>
        <begin position="320"/>
        <end position="395"/>
    </location>
</feature>
<comment type="catalytic activity">
    <reaction evidence="26">
        <text>L-homoserine + NADP(+) = L-aspartate 4-semialdehyde + NADPH + H(+)</text>
        <dbReference type="Rhea" id="RHEA:15761"/>
        <dbReference type="ChEBI" id="CHEBI:15378"/>
        <dbReference type="ChEBI" id="CHEBI:57476"/>
        <dbReference type="ChEBI" id="CHEBI:57783"/>
        <dbReference type="ChEBI" id="CHEBI:58349"/>
        <dbReference type="ChEBI" id="CHEBI:537519"/>
        <dbReference type="EC" id="1.1.1.3"/>
    </reaction>
    <physiologicalReaction direction="right-to-left" evidence="26">
        <dbReference type="Rhea" id="RHEA:15763"/>
    </physiologicalReaction>
</comment>
<dbReference type="PROSITE" id="PS51671">
    <property type="entry name" value="ACT"/>
    <property type="match status" value="2"/>
</dbReference>
<evidence type="ECO:0000256" key="3">
    <source>
        <dbReference type="ARBA" id="ARBA00004986"/>
    </source>
</evidence>
<dbReference type="FunFam" id="3.30.2130.10:FF:000001">
    <property type="entry name" value="Bifunctional aspartokinase/homoserine dehydrogenase"/>
    <property type="match status" value="1"/>
</dbReference>
<dbReference type="InterPro" id="IPR001341">
    <property type="entry name" value="Asp_kinase"/>
</dbReference>
<keyword evidence="19" id="KW-0520">NAD</keyword>
<dbReference type="GO" id="GO:0046872">
    <property type="term" value="F:metal ion binding"/>
    <property type="evidence" value="ECO:0007669"/>
    <property type="project" value="UniProtKB-KW"/>
</dbReference>
<evidence type="ECO:0000256" key="24">
    <source>
        <dbReference type="ARBA" id="ARBA00044938"/>
    </source>
</evidence>
<evidence type="ECO:0000256" key="5">
    <source>
        <dbReference type="ARBA" id="ARBA00005062"/>
    </source>
</evidence>
<evidence type="ECO:0000256" key="28">
    <source>
        <dbReference type="PIRNR" id="PIRNR000727"/>
    </source>
</evidence>
<dbReference type="NCBIfam" id="TIGR00657">
    <property type="entry name" value="asp_kinases"/>
    <property type="match status" value="1"/>
</dbReference>
<dbReference type="GO" id="GO:0004072">
    <property type="term" value="F:aspartate kinase activity"/>
    <property type="evidence" value="ECO:0007669"/>
    <property type="project" value="UniProtKB-UniRule"/>
</dbReference>
<dbReference type="Pfam" id="PF00696">
    <property type="entry name" value="AA_kinase"/>
    <property type="match status" value="1"/>
</dbReference>
<dbReference type="Gene3D" id="3.30.2130.10">
    <property type="entry name" value="VC0802-like"/>
    <property type="match status" value="1"/>
</dbReference>
<evidence type="ECO:0000256" key="7">
    <source>
        <dbReference type="ARBA" id="ARBA00007952"/>
    </source>
</evidence>
<dbReference type="GO" id="GO:0004412">
    <property type="term" value="F:homoserine dehydrogenase activity"/>
    <property type="evidence" value="ECO:0007669"/>
    <property type="project" value="UniProtKB-UniRule"/>
</dbReference>
<organism evidence="30 31">
    <name type="scientific">Vibrio coralliilyticus</name>
    <dbReference type="NCBI Taxonomy" id="190893"/>
    <lineage>
        <taxon>Bacteria</taxon>
        <taxon>Pseudomonadati</taxon>
        <taxon>Pseudomonadota</taxon>
        <taxon>Gammaproteobacteria</taxon>
        <taxon>Vibrionales</taxon>
        <taxon>Vibrionaceae</taxon>
        <taxon>Vibrio</taxon>
    </lineage>
</organism>
<evidence type="ECO:0000256" key="25">
    <source>
        <dbReference type="ARBA" id="ARBA00048561"/>
    </source>
</evidence>
<evidence type="ECO:0000256" key="27">
    <source>
        <dbReference type="ARBA" id="ARBA00049031"/>
    </source>
</evidence>
<evidence type="ECO:0000256" key="9">
    <source>
        <dbReference type="ARBA" id="ARBA00011881"/>
    </source>
</evidence>
<comment type="similarity">
    <text evidence="7 28">In the C-terminal section; belongs to the homoserine dehydrogenase family.</text>
</comment>
<dbReference type="Gene3D" id="3.30.360.10">
    <property type="entry name" value="Dihydrodipicolinate Reductase, domain 2"/>
    <property type="match status" value="1"/>
</dbReference>
<dbReference type="GO" id="GO:0009086">
    <property type="term" value="P:methionine biosynthetic process"/>
    <property type="evidence" value="ECO:0007669"/>
    <property type="project" value="UniProtKB-KW"/>
</dbReference>
<proteinExistence type="inferred from homology"/>
<dbReference type="InterPro" id="IPR011147">
    <property type="entry name" value="Bifunc_Aspkin/hSer_DH"/>
</dbReference>
<keyword evidence="14 28" id="KW-0547">Nucleotide-binding</keyword>
<dbReference type="GO" id="GO:0005524">
    <property type="term" value="F:ATP binding"/>
    <property type="evidence" value="ECO:0007669"/>
    <property type="project" value="UniProtKB-UniRule"/>
</dbReference>
<accession>A0AAP6ZQR8</accession>
<dbReference type="Pfam" id="PF03447">
    <property type="entry name" value="NAD_binding_3"/>
    <property type="match status" value="1"/>
</dbReference>
<dbReference type="SUPFAM" id="SSF53633">
    <property type="entry name" value="Carbamate kinase-like"/>
    <property type="match status" value="1"/>
</dbReference>
<keyword evidence="21" id="KW-0457">Lysine biosynthesis</keyword>
<evidence type="ECO:0000256" key="2">
    <source>
        <dbReference type="ARBA" id="ARBA00004766"/>
    </source>
</evidence>
<comment type="catalytic activity">
    <reaction evidence="25">
        <text>L-aspartate + ATP = 4-phospho-L-aspartate + ADP</text>
        <dbReference type="Rhea" id="RHEA:23776"/>
        <dbReference type="ChEBI" id="CHEBI:29991"/>
        <dbReference type="ChEBI" id="CHEBI:30616"/>
        <dbReference type="ChEBI" id="CHEBI:57535"/>
        <dbReference type="ChEBI" id="CHEBI:456216"/>
        <dbReference type="EC" id="2.7.2.4"/>
    </reaction>
    <physiologicalReaction direction="left-to-right" evidence="25">
        <dbReference type="Rhea" id="RHEA:23777"/>
    </physiologicalReaction>
</comment>
<dbReference type="InterPro" id="IPR019811">
    <property type="entry name" value="HDH_CS"/>
</dbReference>
<dbReference type="RefSeq" id="WP_065740728.1">
    <property type="nucleotide sequence ID" value="NZ_CP016556.1"/>
</dbReference>
<evidence type="ECO:0000256" key="15">
    <source>
        <dbReference type="ARBA" id="ARBA00022777"/>
    </source>
</evidence>
<dbReference type="FunFam" id="3.40.50.720:FF:000083">
    <property type="entry name" value="Bifunctional aspartokinase/homoserine dehydrogenase"/>
    <property type="match status" value="1"/>
</dbReference>
<keyword evidence="20" id="KW-0915">Sodium</keyword>
<evidence type="ECO:0000256" key="20">
    <source>
        <dbReference type="ARBA" id="ARBA00023053"/>
    </source>
</evidence>
<keyword evidence="11 28" id="KW-0808">Transferase</keyword>
<evidence type="ECO:0000256" key="19">
    <source>
        <dbReference type="ARBA" id="ARBA00023027"/>
    </source>
</evidence>
<evidence type="ECO:0000256" key="1">
    <source>
        <dbReference type="ARBA" id="ARBA00001920"/>
    </source>
</evidence>
<dbReference type="SUPFAM" id="SSF55021">
    <property type="entry name" value="ACT-like"/>
    <property type="match status" value="2"/>
</dbReference>
<keyword evidence="12" id="KW-0791">Threonine biosynthesis</keyword>
<comment type="function">
    <text evidence="24">Bifunctional aspartate kinase and homoserine dehydrogenase that catalyzes the first and the third steps toward the synthesis of lysine, methionine and threonine from aspartate.</text>
</comment>